<name>A0A7S2K5P5_9STRA</name>
<gene>
    <name evidence="7" type="ORF">LDAN0321_LOCUS4802</name>
</gene>
<proteinExistence type="predicted"/>
<accession>A0A7S2K5P5</accession>
<feature type="compositionally biased region" description="Low complexity" evidence="5">
    <location>
        <begin position="447"/>
        <end position="462"/>
    </location>
</feature>
<dbReference type="SUPFAM" id="SSF52540">
    <property type="entry name" value="P-loop containing nucleoside triphosphate hydrolases"/>
    <property type="match status" value="1"/>
</dbReference>
<keyword evidence="1" id="KW-0547">Nucleotide-binding</keyword>
<evidence type="ECO:0000256" key="4">
    <source>
        <dbReference type="ARBA" id="ARBA00022840"/>
    </source>
</evidence>
<dbReference type="InterPro" id="IPR027417">
    <property type="entry name" value="P-loop_NTPase"/>
</dbReference>
<organism evidence="7">
    <name type="scientific">Leptocylindrus danicus</name>
    <dbReference type="NCBI Taxonomy" id="163516"/>
    <lineage>
        <taxon>Eukaryota</taxon>
        <taxon>Sar</taxon>
        <taxon>Stramenopiles</taxon>
        <taxon>Ochrophyta</taxon>
        <taxon>Bacillariophyta</taxon>
        <taxon>Coscinodiscophyceae</taxon>
        <taxon>Chaetocerotophycidae</taxon>
        <taxon>Leptocylindrales</taxon>
        <taxon>Leptocylindraceae</taxon>
        <taxon>Leptocylindrus</taxon>
    </lineage>
</organism>
<dbReference type="CDD" id="cd18807">
    <property type="entry name" value="SF1_C_UvrD"/>
    <property type="match status" value="1"/>
</dbReference>
<reference evidence="7" key="1">
    <citation type="submission" date="2021-01" db="EMBL/GenBank/DDBJ databases">
        <authorList>
            <person name="Corre E."/>
            <person name="Pelletier E."/>
            <person name="Niang G."/>
            <person name="Scheremetjew M."/>
            <person name="Finn R."/>
            <person name="Kale V."/>
            <person name="Holt S."/>
            <person name="Cochrane G."/>
            <person name="Meng A."/>
            <person name="Brown T."/>
            <person name="Cohen L."/>
        </authorList>
    </citation>
    <scope>NUCLEOTIDE SEQUENCE</scope>
    <source>
        <strain evidence="7">B650</strain>
    </source>
</reference>
<dbReference type="GO" id="GO:0016787">
    <property type="term" value="F:hydrolase activity"/>
    <property type="evidence" value="ECO:0007669"/>
    <property type="project" value="UniProtKB-KW"/>
</dbReference>
<feature type="region of interest" description="Disordered" evidence="5">
    <location>
        <begin position="383"/>
        <end position="462"/>
    </location>
</feature>
<dbReference type="Gene3D" id="3.40.50.300">
    <property type="entry name" value="P-loop containing nucleotide triphosphate hydrolases"/>
    <property type="match status" value="1"/>
</dbReference>
<evidence type="ECO:0000259" key="6">
    <source>
        <dbReference type="PROSITE" id="PS51217"/>
    </source>
</evidence>
<dbReference type="PANTHER" id="PTHR11070:SF2">
    <property type="entry name" value="ATP-DEPENDENT DNA HELICASE SRS2"/>
    <property type="match status" value="1"/>
</dbReference>
<evidence type="ECO:0000256" key="2">
    <source>
        <dbReference type="ARBA" id="ARBA00022801"/>
    </source>
</evidence>
<dbReference type="GO" id="GO:0005524">
    <property type="term" value="F:ATP binding"/>
    <property type="evidence" value="ECO:0007669"/>
    <property type="project" value="UniProtKB-KW"/>
</dbReference>
<dbReference type="AlphaFoldDB" id="A0A7S2K5P5"/>
<sequence length="541" mass="60560">MKPIRGAGPPPRILACADGKAEATFVVGTILQMEKEDKLQASSSVAVIYRTNAQSRLIEEACVQKKVKYIVRGATGRFYSRAEIKDCLCFLRFLYNGRDESAFIRAIKTPSRGIGQVALNQFFAYHSAVTSAVESNDLESGNFSLLEVLISLSSEKNNEFPTNVDPNNYIAKRAMNNFVSFSSKMRHISEVSTAANVTSLLTEVIDHLELKQHFQAISKTQDEMDDRMSNVNELLLASEKYEGIACSQAPDSALGNFLDDISLLSDAVEEDTSQGNSNNVDECITVNLMTVHASKGMEFDAVFLIGNEEGIFPTQRAKDSGNDSVELEEERRLCYVAMTRARTHLLLTWRKEISFFGQSGQIHYRTAYRSRFLDALVAKQKRSEVKDNDSKATRQSRRPQINSNMNGTRGRRQKSFSTQTRRTSEISKASAVNRIPTRERRKPLTRYGGSRVQSSQGSGQYQQYFGKDTKSYRTTKKETIDFDKFNVDSTLFYPVGKTVSHRVHGVGTVVPPLPNKKDFVRVKFADSGFTLDFPMSGSGLE</sequence>
<feature type="domain" description="UvrD-like helicase C-terminal" evidence="6">
    <location>
        <begin position="1"/>
        <end position="296"/>
    </location>
</feature>
<evidence type="ECO:0000256" key="3">
    <source>
        <dbReference type="ARBA" id="ARBA00022806"/>
    </source>
</evidence>
<keyword evidence="3" id="KW-0347">Helicase</keyword>
<dbReference type="PANTHER" id="PTHR11070">
    <property type="entry name" value="UVRD / RECB / PCRA DNA HELICASE FAMILY MEMBER"/>
    <property type="match status" value="1"/>
</dbReference>
<dbReference type="InterPro" id="IPR000212">
    <property type="entry name" value="DNA_helicase_UvrD/REP"/>
</dbReference>
<keyword evidence="4" id="KW-0067">ATP-binding</keyword>
<evidence type="ECO:0000313" key="7">
    <source>
        <dbReference type="EMBL" id="CAD9565074.1"/>
    </source>
</evidence>
<dbReference type="EMBL" id="HBGY01007669">
    <property type="protein sequence ID" value="CAD9565074.1"/>
    <property type="molecule type" value="Transcribed_RNA"/>
</dbReference>
<dbReference type="GO" id="GO:0043138">
    <property type="term" value="F:3'-5' DNA helicase activity"/>
    <property type="evidence" value="ECO:0007669"/>
    <property type="project" value="TreeGrafter"/>
</dbReference>
<feature type="compositionally biased region" description="Polar residues" evidence="5">
    <location>
        <begin position="398"/>
        <end position="407"/>
    </location>
</feature>
<dbReference type="GO" id="GO:0000725">
    <property type="term" value="P:recombinational repair"/>
    <property type="evidence" value="ECO:0007669"/>
    <property type="project" value="TreeGrafter"/>
</dbReference>
<protein>
    <recommendedName>
        <fullName evidence="6">UvrD-like helicase C-terminal domain-containing protein</fullName>
    </recommendedName>
</protein>
<dbReference type="Gene3D" id="1.10.486.10">
    <property type="entry name" value="PCRA, domain 4"/>
    <property type="match status" value="1"/>
</dbReference>
<dbReference type="GO" id="GO:0005634">
    <property type="term" value="C:nucleus"/>
    <property type="evidence" value="ECO:0007669"/>
    <property type="project" value="TreeGrafter"/>
</dbReference>
<keyword evidence="2" id="KW-0378">Hydrolase</keyword>
<dbReference type="Pfam" id="PF13361">
    <property type="entry name" value="UvrD_C"/>
    <property type="match status" value="1"/>
</dbReference>
<evidence type="ECO:0000256" key="5">
    <source>
        <dbReference type="SAM" id="MobiDB-lite"/>
    </source>
</evidence>
<evidence type="ECO:0000256" key="1">
    <source>
        <dbReference type="ARBA" id="ARBA00022741"/>
    </source>
</evidence>
<dbReference type="GO" id="GO:0003677">
    <property type="term" value="F:DNA binding"/>
    <property type="evidence" value="ECO:0007669"/>
    <property type="project" value="InterPro"/>
</dbReference>
<feature type="compositionally biased region" description="Basic and acidic residues" evidence="5">
    <location>
        <begin position="383"/>
        <end position="392"/>
    </location>
</feature>
<dbReference type="PROSITE" id="PS51217">
    <property type="entry name" value="UVRD_HELICASE_CTER"/>
    <property type="match status" value="1"/>
</dbReference>
<dbReference type="InterPro" id="IPR014017">
    <property type="entry name" value="DNA_helicase_UvrD-like_C"/>
</dbReference>